<comment type="similarity">
    <text evidence="1">Belongs to the STXBP/unc-18/SEC1 family.</text>
</comment>
<dbReference type="Gene3D" id="3.90.830.10">
    <property type="entry name" value="Syntaxin Binding Protein 1, Chain A, domain 2"/>
    <property type="match status" value="1"/>
</dbReference>
<evidence type="ECO:0000256" key="2">
    <source>
        <dbReference type="SAM" id="MobiDB-lite"/>
    </source>
</evidence>
<evidence type="ECO:0000313" key="3">
    <source>
        <dbReference type="EMBL" id="PRT53380.1"/>
    </source>
</evidence>
<dbReference type="AlphaFoldDB" id="A0A2T0FEI8"/>
<feature type="region of interest" description="Disordered" evidence="2">
    <location>
        <begin position="646"/>
        <end position="704"/>
    </location>
</feature>
<dbReference type="Pfam" id="PF00995">
    <property type="entry name" value="Sec1"/>
    <property type="match status" value="1"/>
</dbReference>
<sequence>MDIQAALREKIFNLVDSVNPRSTYKMLVIDRRVEHLFEYCVEKHQLLDRRIANVLVLDSHRTSETSLSAMYICEPSGYNINCIAADFIRQPNRYRDAYVYFLPGGPDSAITNLRNRLGGRLSGFGIAPIGFLALERHVFSLGDPFANDRLYNRNVQNQHAYLHRTATQIVNVCQAIGEVPYIRYVNSSSDYAAHDLPAELAQSVSHQLEEIRDQIVDPEADRRGRAVLLVLDRSVDAVAPLVHEFTYQAMAYDLLDIEANDTYKSADGEVNGKLTEEDVDWVDLRHLHISQVTEELTKRVQELKDANPHFADTTQDVTVHDIRNMMAALPSFVKTKSQMAVNLQIALDCVEKVDANMLKELAEVEQSSVLGEERDREVKTRVSDRFVSLLANDKVSHLDKVRLVLIYLLGRQTGLYSKDLERIRLHSKLGEWDIETASNICNFGYKAIKEDEDRPSRLGTSSITNNAFTQTISSTTKHLIPSRNKGTMPTFYGENDSGQFLFARFTPGVKNLIESMIRNKLDPNMFPYVNGDDVPDYENNVLETATSLRNPRQRATWERSKSVGQASRQRIIIFMLGGFTASESRTVYELSTKYSKDIIIGGSDRLTPKKFVIALGRQNLELQDLRLPVMFPDGAAPRHLLESDRETNQHNQAAQQAAATPQQAPVSTNGDSQPVTNLQAGAQELTTTPSKRRGFFSLKKKKLD</sequence>
<feature type="compositionally biased region" description="Low complexity" evidence="2">
    <location>
        <begin position="649"/>
        <end position="665"/>
    </location>
</feature>
<name>A0A2T0FEI8_9ASCO</name>
<evidence type="ECO:0000256" key="1">
    <source>
        <dbReference type="ARBA" id="ARBA00009884"/>
    </source>
</evidence>
<dbReference type="InterPro" id="IPR001619">
    <property type="entry name" value="Sec1-like"/>
</dbReference>
<feature type="compositionally biased region" description="Basic residues" evidence="2">
    <location>
        <begin position="690"/>
        <end position="704"/>
    </location>
</feature>
<reference evidence="3 4" key="1">
    <citation type="submission" date="2017-04" db="EMBL/GenBank/DDBJ databases">
        <title>Genome sequencing of [Candida] sorbophila.</title>
        <authorList>
            <person name="Ahn J.O."/>
        </authorList>
    </citation>
    <scope>NUCLEOTIDE SEQUENCE [LARGE SCALE GENOMIC DNA]</scope>
    <source>
        <strain evidence="3 4">DS02</strain>
    </source>
</reference>
<dbReference type="RefSeq" id="XP_024663326.1">
    <property type="nucleotide sequence ID" value="XM_024807558.1"/>
</dbReference>
<gene>
    <name evidence="3" type="ORF">B9G98_01000</name>
</gene>
<dbReference type="InterPro" id="IPR043127">
    <property type="entry name" value="Sec-1-like_dom3a"/>
</dbReference>
<dbReference type="InterPro" id="IPR043154">
    <property type="entry name" value="Sec-1-like_dom1"/>
</dbReference>
<dbReference type="GO" id="GO:0016192">
    <property type="term" value="P:vesicle-mediated transport"/>
    <property type="evidence" value="ECO:0007669"/>
    <property type="project" value="InterPro"/>
</dbReference>
<dbReference type="STRING" id="45607.A0A2T0FEI8"/>
<accession>A0A2T0FEI8</accession>
<dbReference type="InterPro" id="IPR036045">
    <property type="entry name" value="Sec1-like_sf"/>
</dbReference>
<protein>
    <submittedName>
        <fullName evidence="3">Protein transport protein sec1</fullName>
    </submittedName>
</protein>
<feature type="compositionally biased region" description="Polar residues" evidence="2">
    <location>
        <begin position="666"/>
        <end position="689"/>
    </location>
</feature>
<dbReference type="Gene3D" id="3.40.50.2060">
    <property type="match status" value="1"/>
</dbReference>
<comment type="caution">
    <text evidence="3">The sequence shown here is derived from an EMBL/GenBank/DDBJ whole genome shotgun (WGS) entry which is preliminary data.</text>
</comment>
<dbReference type="OrthoDB" id="2228at2759"/>
<organism evidence="3 4">
    <name type="scientific">Wickerhamiella sorbophila</name>
    <dbReference type="NCBI Taxonomy" id="45607"/>
    <lineage>
        <taxon>Eukaryota</taxon>
        <taxon>Fungi</taxon>
        <taxon>Dikarya</taxon>
        <taxon>Ascomycota</taxon>
        <taxon>Saccharomycotina</taxon>
        <taxon>Dipodascomycetes</taxon>
        <taxon>Dipodascales</taxon>
        <taxon>Trichomonascaceae</taxon>
        <taxon>Wickerhamiella</taxon>
    </lineage>
</organism>
<keyword evidence="4" id="KW-1185">Reference proteome</keyword>
<dbReference type="InterPro" id="IPR027482">
    <property type="entry name" value="Sec1-like_dom2"/>
</dbReference>
<dbReference type="PANTHER" id="PTHR11679">
    <property type="entry name" value="VESICLE PROTEIN SORTING-ASSOCIATED"/>
    <property type="match status" value="1"/>
</dbReference>
<dbReference type="Proteomes" id="UP000238350">
    <property type="component" value="Unassembled WGS sequence"/>
</dbReference>
<dbReference type="SUPFAM" id="SSF56815">
    <property type="entry name" value="Sec1/munc18-like (SM) proteins"/>
    <property type="match status" value="1"/>
</dbReference>
<dbReference type="GeneID" id="36514749"/>
<evidence type="ECO:0000313" key="4">
    <source>
        <dbReference type="Proteomes" id="UP000238350"/>
    </source>
</evidence>
<proteinExistence type="inferred from homology"/>
<dbReference type="Gene3D" id="3.40.50.1910">
    <property type="match status" value="1"/>
</dbReference>
<dbReference type="PIRSF" id="PIRSF005715">
    <property type="entry name" value="VPS45_Sec1"/>
    <property type="match status" value="1"/>
</dbReference>
<dbReference type="EMBL" id="NDIQ01000001">
    <property type="protein sequence ID" value="PRT53380.1"/>
    <property type="molecule type" value="Genomic_DNA"/>
</dbReference>
<dbReference type="Gene3D" id="1.25.40.60">
    <property type="match status" value="1"/>
</dbReference>